<proteinExistence type="predicted"/>
<gene>
    <name evidence="1" type="ORF">APX70_07400</name>
</gene>
<feature type="non-terminal residue" evidence="1">
    <location>
        <position position="52"/>
    </location>
</feature>
<organism evidence="1 2">
    <name type="scientific">Pseudomonas syringae pv. maculicola</name>
    <dbReference type="NCBI Taxonomy" id="59511"/>
    <lineage>
        <taxon>Bacteria</taxon>
        <taxon>Pseudomonadati</taxon>
        <taxon>Pseudomonadota</taxon>
        <taxon>Gammaproteobacteria</taxon>
        <taxon>Pseudomonadales</taxon>
        <taxon>Pseudomonadaceae</taxon>
        <taxon>Pseudomonas</taxon>
    </lineage>
</organism>
<name>A0A3M2YWC2_PSEYM</name>
<dbReference type="AlphaFoldDB" id="A0A3M2YWC2"/>
<evidence type="ECO:0000313" key="1">
    <source>
        <dbReference type="EMBL" id="RML80354.1"/>
    </source>
</evidence>
<protein>
    <submittedName>
        <fullName evidence="1">GGDEF domain protein</fullName>
    </submittedName>
</protein>
<comment type="caution">
    <text evidence="1">The sequence shown here is derived from an EMBL/GenBank/DDBJ whole genome shotgun (WGS) entry which is preliminary data.</text>
</comment>
<dbReference type="EMBL" id="RBNL01002109">
    <property type="protein sequence ID" value="RML80354.1"/>
    <property type="molecule type" value="Genomic_DNA"/>
</dbReference>
<dbReference type="Gene3D" id="3.30.450.20">
    <property type="entry name" value="PAS domain"/>
    <property type="match status" value="1"/>
</dbReference>
<sequence length="52" mass="5612">MTIGVEHLLKFYSGIQVGDTGIISLTSAAGQLRVRYPHLEAEIGRDLSSTPI</sequence>
<reference evidence="1 2" key="1">
    <citation type="submission" date="2018-08" db="EMBL/GenBank/DDBJ databases">
        <title>Recombination of ecologically and evolutionarily significant loci maintains genetic cohesion in the Pseudomonas syringae species complex.</title>
        <authorList>
            <person name="Dillon M."/>
            <person name="Thakur S."/>
            <person name="Almeida R.N.D."/>
            <person name="Weir B.S."/>
            <person name="Guttman D.S."/>
        </authorList>
    </citation>
    <scope>NUCLEOTIDE SEQUENCE [LARGE SCALE GENOMIC DNA]</scope>
    <source>
        <strain evidence="1 2">88_10</strain>
    </source>
</reference>
<dbReference type="Proteomes" id="UP000282378">
    <property type="component" value="Unassembled WGS sequence"/>
</dbReference>
<accession>A0A3M2YWC2</accession>
<evidence type="ECO:0000313" key="2">
    <source>
        <dbReference type="Proteomes" id="UP000282378"/>
    </source>
</evidence>